<comment type="catalytic activity">
    <reaction evidence="2">
        <text>thiamine phosphate + ATP = thiamine diphosphate + ADP</text>
        <dbReference type="Rhea" id="RHEA:15913"/>
        <dbReference type="ChEBI" id="CHEBI:30616"/>
        <dbReference type="ChEBI" id="CHEBI:37575"/>
        <dbReference type="ChEBI" id="CHEBI:58937"/>
        <dbReference type="ChEBI" id="CHEBI:456216"/>
        <dbReference type="EC" id="2.7.4.16"/>
    </reaction>
</comment>
<dbReference type="PANTHER" id="PTHR30270:SF0">
    <property type="entry name" value="THIAMINE-MONOPHOSPHATE KINASE"/>
    <property type="match status" value="1"/>
</dbReference>
<comment type="similarity">
    <text evidence="2">Belongs to the thiamine-monophosphate kinase family.</text>
</comment>
<comment type="pathway">
    <text evidence="2">Cofactor biosynthesis; thiamine diphosphate biosynthesis; thiamine diphosphate from thiamine phosphate: step 1/1.</text>
</comment>
<evidence type="ECO:0000256" key="2">
    <source>
        <dbReference type="HAMAP-Rule" id="MF_02128"/>
    </source>
</evidence>
<protein>
    <recommendedName>
        <fullName evidence="2">Thiamine-monophosphate kinase</fullName>
        <shortName evidence="2">TMP kinase</shortName>
        <shortName evidence="2">Thiamine-phosphate kinase</shortName>
        <ecNumber evidence="2">2.7.4.16</ecNumber>
    </recommendedName>
</protein>
<evidence type="ECO:0000259" key="4">
    <source>
        <dbReference type="Pfam" id="PF02769"/>
    </source>
</evidence>
<dbReference type="HAMAP" id="MF_02128">
    <property type="entry name" value="TMP_kinase"/>
    <property type="match status" value="1"/>
</dbReference>
<feature type="binding site" evidence="2">
    <location>
        <position position="241"/>
    </location>
    <ligand>
        <name>Mg(2+)</name>
        <dbReference type="ChEBI" id="CHEBI:18420"/>
        <label>5</label>
    </ligand>
</feature>
<dbReference type="NCBIfam" id="TIGR01379">
    <property type="entry name" value="thiL"/>
    <property type="match status" value="1"/>
</dbReference>
<feature type="binding site" evidence="2">
    <location>
        <position position="84"/>
    </location>
    <ligand>
        <name>Mg(2+)</name>
        <dbReference type="ChEBI" id="CHEBI:18420"/>
        <label>4</label>
    </ligand>
</feature>
<dbReference type="GO" id="GO:0009030">
    <property type="term" value="F:thiamine-phosphate kinase activity"/>
    <property type="evidence" value="ECO:0007669"/>
    <property type="project" value="UniProtKB-UniRule"/>
</dbReference>
<dbReference type="PIRSF" id="PIRSF005303">
    <property type="entry name" value="Thiam_monoph_kin"/>
    <property type="match status" value="1"/>
</dbReference>
<evidence type="ECO:0000259" key="3">
    <source>
        <dbReference type="Pfam" id="PF00586"/>
    </source>
</evidence>
<feature type="binding site" evidence="2">
    <location>
        <position position="31"/>
    </location>
    <ligand>
        <name>Mg(2+)</name>
        <dbReference type="ChEBI" id="CHEBI:18420"/>
        <label>4</label>
    </ligand>
</feature>
<dbReference type="CDD" id="cd02194">
    <property type="entry name" value="ThiL"/>
    <property type="match status" value="1"/>
</dbReference>
<dbReference type="InterPro" id="IPR010918">
    <property type="entry name" value="PurM-like_C_dom"/>
</dbReference>
<feature type="binding site" evidence="2">
    <location>
        <position position="56"/>
    </location>
    <ligand>
        <name>Mg(2+)</name>
        <dbReference type="ChEBI" id="CHEBI:18420"/>
        <label>1</label>
    </ligand>
</feature>
<dbReference type="EC" id="2.7.4.16" evidence="2"/>
<dbReference type="AlphaFoldDB" id="A0A4P6UI76"/>
<feature type="binding site" evidence="2">
    <location>
        <position position="349"/>
    </location>
    <ligand>
        <name>substrate</name>
    </ligand>
</feature>
<evidence type="ECO:0000313" key="5">
    <source>
        <dbReference type="EMBL" id="QBK04186.1"/>
    </source>
</evidence>
<proteinExistence type="inferred from homology"/>
<organism evidence="5 6">
    <name type="scientific">Hylemonella gracilis</name>
    <dbReference type="NCBI Taxonomy" id="80880"/>
    <lineage>
        <taxon>Bacteria</taxon>
        <taxon>Pseudomonadati</taxon>
        <taxon>Pseudomonadota</taxon>
        <taxon>Betaproteobacteria</taxon>
        <taxon>Burkholderiales</taxon>
        <taxon>Comamonadaceae</taxon>
        <taxon>Hylemonella</taxon>
    </lineage>
</organism>
<dbReference type="Pfam" id="PF00586">
    <property type="entry name" value="AIRS"/>
    <property type="match status" value="1"/>
</dbReference>
<keyword evidence="2 5" id="KW-0808">Transferase</keyword>
<dbReference type="OrthoDB" id="9802811at2"/>
<feature type="domain" description="PurM-like N-terminal" evidence="3">
    <location>
        <begin position="29"/>
        <end position="150"/>
    </location>
</feature>
<dbReference type="GO" id="GO:0005524">
    <property type="term" value="F:ATP binding"/>
    <property type="evidence" value="ECO:0007669"/>
    <property type="project" value="UniProtKB-UniRule"/>
</dbReference>
<reference evidence="5 6" key="1">
    <citation type="submission" date="2018-07" db="EMBL/GenBank/DDBJ databases">
        <title>Exploring interactions and the metabolic potential of the ultra-small soil bacteria Hylemonella gracilis.</title>
        <authorList>
            <person name="Tyc O."/>
            <person name="Kulkarni P."/>
            <person name="Gawehns F."/>
            <person name="Hundscheid M."/>
            <person name="Zweers H."/>
            <person name="Garbeva P."/>
        </authorList>
    </citation>
    <scope>NUCLEOTIDE SEQUENCE [LARGE SCALE GENOMIC DNA]</scope>
    <source>
        <strain evidence="5 6">NS1</strain>
    </source>
</reference>
<dbReference type="KEGG" id="hgr:DW355_04790"/>
<dbReference type="SUPFAM" id="SSF56042">
    <property type="entry name" value="PurM C-terminal domain-like"/>
    <property type="match status" value="1"/>
</dbReference>
<feature type="binding site" evidence="2">
    <location>
        <position position="31"/>
    </location>
    <ligand>
        <name>Mg(2+)</name>
        <dbReference type="ChEBI" id="CHEBI:18420"/>
        <label>3</label>
    </ligand>
</feature>
<dbReference type="GO" id="GO:0000287">
    <property type="term" value="F:magnesium ion binding"/>
    <property type="evidence" value="ECO:0007669"/>
    <property type="project" value="UniProtKB-UniRule"/>
</dbReference>
<feature type="binding site" evidence="2">
    <location>
        <position position="84"/>
    </location>
    <ligand>
        <name>Mg(2+)</name>
        <dbReference type="ChEBI" id="CHEBI:18420"/>
        <label>2</label>
    </ligand>
</feature>
<feature type="binding site" evidence="2">
    <location>
        <position position="56"/>
    </location>
    <ligand>
        <name>Mg(2+)</name>
        <dbReference type="ChEBI" id="CHEBI:18420"/>
        <label>2</label>
    </ligand>
</feature>
<dbReference type="UniPathway" id="UPA00060">
    <property type="reaction ID" value="UER00142"/>
</dbReference>
<dbReference type="InterPro" id="IPR016188">
    <property type="entry name" value="PurM-like_N"/>
</dbReference>
<feature type="binding site" evidence="2">
    <location>
        <position position="63"/>
    </location>
    <ligand>
        <name>substrate</name>
    </ligand>
</feature>
<dbReference type="InterPro" id="IPR036676">
    <property type="entry name" value="PurM-like_C_sf"/>
</dbReference>
<feature type="binding site" evidence="2">
    <location>
        <position position="162"/>
    </location>
    <ligand>
        <name>ATP</name>
        <dbReference type="ChEBI" id="CHEBI:30616"/>
    </ligand>
</feature>
<accession>A0A4P6UI76</accession>
<dbReference type="Gene3D" id="3.90.650.10">
    <property type="entry name" value="PurM-like C-terminal domain"/>
    <property type="match status" value="1"/>
</dbReference>
<feature type="binding site" evidence="2">
    <location>
        <position position="240"/>
    </location>
    <ligand>
        <name>ATP</name>
        <dbReference type="ChEBI" id="CHEBI:30616"/>
    </ligand>
</feature>
<dbReference type="InterPro" id="IPR036921">
    <property type="entry name" value="PurM-like_N_sf"/>
</dbReference>
<feature type="binding site" evidence="2">
    <location>
        <position position="134"/>
    </location>
    <ligand>
        <name>Mg(2+)</name>
        <dbReference type="ChEBI" id="CHEBI:18420"/>
        <label>1</label>
    </ligand>
</feature>
<feature type="binding site" evidence="2">
    <location>
        <position position="293"/>
    </location>
    <ligand>
        <name>substrate</name>
    </ligand>
</feature>
<dbReference type="EMBL" id="CP031395">
    <property type="protein sequence ID" value="QBK04186.1"/>
    <property type="molecule type" value="Genomic_DNA"/>
</dbReference>
<keyword evidence="2" id="KW-0479">Metal-binding</keyword>
<evidence type="ECO:0000313" key="6">
    <source>
        <dbReference type="Proteomes" id="UP000292939"/>
    </source>
</evidence>
<feature type="domain" description="PurM-like C-terminal" evidence="4">
    <location>
        <begin position="166"/>
        <end position="335"/>
    </location>
</feature>
<keyword evidence="2" id="KW-0067">ATP-binding</keyword>
<dbReference type="PANTHER" id="PTHR30270">
    <property type="entry name" value="THIAMINE-MONOPHOSPHATE KINASE"/>
    <property type="match status" value="1"/>
</dbReference>
<feature type="binding site" evidence="2">
    <location>
        <position position="84"/>
    </location>
    <ligand>
        <name>Mg(2+)</name>
        <dbReference type="ChEBI" id="CHEBI:18420"/>
        <label>3</label>
    </ligand>
</feature>
<dbReference type="GO" id="GO:0009228">
    <property type="term" value="P:thiamine biosynthetic process"/>
    <property type="evidence" value="ECO:0007669"/>
    <property type="project" value="UniProtKB-KW"/>
</dbReference>
<feature type="binding site" evidence="2">
    <location>
        <position position="55"/>
    </location>
    <ligand>
        <name>Mg(2+)</name>
        <dbReference type="ChEBI" id="CHEBI:18420"/>
        <label>1</label>
    </ligand>
</feature>
<dbReference type="InterPro" id="IPR006283">
    <property type="entry name" value="ThiL-like"/>
</dbReference>
<evidence type="ECO:0000256" key="1">
    <source>
        <dbReference type="ARBA" id="ARBA00022977"/>
    </source>
</evidence>
<dbReference type="Gene3D" id="3.30.1330.10">
    <property type="entry name" value="PurM-like, N-terminal domain"/>
    <property type="match status" value="1"/>
</dbReference>
<keyword evidence="2 5" id="KW-0418">Kinase</keyword>
<feature type="binding site" evidence="2">
    <location>
        <position position="238"/>
    </location>
    <ligand>
        <name>Mg(2+)</name>
        <dbReference type="ChEBI" id="CHEBI:18420"/>
        <label>3</label>
    </ligand>
</feature>
<keyword evidence="1 2" id="KW-0784">Thiamine biosynthesis</keyword>
<keyword evidence="2" id="KW-0460">Magnesium</keyword>
<dbReference type="Proteomes" id="UP000292939">
    <property type="component" value="Chromosome"/>
</dbReference>
<sequence>MALGEFELIARYFQRNAAPRNPAVALGIGDDCALLQATPGLANALPTDAQLAISTDMLVEGQHFFADVDPAALGHKALAVNLSDLAACGAQPLAFTLALALPDSNAARLNWIDAFTRGLFALADAHGCTLMGGDTTRGPLNICITALGAVPTAQGRSQALLRSGAKPGDDLWVSGTLGDARLALLALKAQHGDRSPGAPRWLQLPPEVLKLARTRLERPTPRVGLGLALRGIASACMDLSDGLVGDLQHILEASRCGARLLAPVLSDLLASHRLNSTALTPPERLSLALSGGDDYELLFTAPATRREAVVAAAGVADTPVTRIGQIEVQEGLRVVDAQGQRLAGRFASFDHFA</sequence>
<name>A0A4P6UI76_9BURK</name>
<dbReference type="RefSeq" id="WP_131278198.1">
    <property type="nucleotide sequence ID" value="NZ_CP031395.1"/>
</dbReference>
<gene>
    <name evidence="2 5" type="primary">thiL</name>
    <name evidence="5" type="ORF">DW355_04790</name>
</gene>
<dbReference type="Pfam" id="PF02769">
    <property type="entry name" value="AIRS_C"/>
    <property type="match status" value="1"/>
</dbReference>
<comment type="miscellaneous">
    <text evidence="2">Reaction mechanism of ThiL seems to utilize a direct, inline transfer of the gamma-phosphate of ATP to TMP rather than a phosphorylated enzyme intermediate.</text>
</comment>
<comment type="caution">
    <text evidence="2">Lacks conserved residue(s) required for the propagation of feature annotation.</text>
</comment>
<comment type="function">
    <text evidence="2">Catalyzes the ATP-dependent phosphorylation of thiamine-monophosphate (TMP) to form thiamine-pyrophosphate (TPP), the active form of vitamin B1.</text>
</comment>
<dbReference type="SUPFAM" id="SSF55326">
    <property type="entry name" value="PurM N-terminal domain-like"/>
    <property type="match status" value="1"/>
</dbReference>
<feature type="binding site" evidence="2">
    <location>
        <begin position="133"/>
        <end position="134"/>
    </location>
    <ligand>
        <name>ATP</name>
        <dbReference type="ChEBI" id="CHEBI:30616"/>
    </ligand>
</feature>
<feature type="binding site" evidence="2">
    <location>
        <position position="54"/>
    </location>
    <ligand>
        <name>Mg(2+)</name>
        <dbReference type="ChEBI" id="CHEBI:18420"/>
        <label>4</label>
    </ligand>
</feature>
<keyword evidence="2" id="KW-0547">Nucleotide-binding</keyword>
<dbReference type="GO" id="GO:0009229">
    <property type="term" value="P:thiamine diphosphate biosynthetic process"/>
    <property type="evidence" value="ECO:0007669"/>
    <property type="project" value="UniProtKB-UniRule"/>
</dbReference>